<dbReference type="EMBL" id="CP036276">
    <property type="protein sequence ID" value="QDU44173.1"/>
    <property type="molecule type" value="Genomic_DNA"/>
</dbReference>
<evidence type="ECO:0000256" key="4">
    <source>
        <dbReference type="ARBA" id="ARBA00022993"/>
    </source>
</evidence>
<dbReference type="PANTHER" id="PTHR10695">
    <property type="entry name" value="DEPHOSPHO-COA KINASE-RELATED"/>
    <property type="match status" value="1"/>
</dbReference>
<dbReference type="EC" id="2.7.1.24" evidence="5 6"/>
<reference evidence="7 8" key="1">
    <citation type="submission" date="2019-02" db="EMBL/GenBank/DDBJ databases">
        <title>Deep-cultivation of Planctomycetes and their phenomic and genomic characterization uncovers novel biology.</title>
        <authorList>
            <person name="Wiegand S."/>
            <person name="Jogler M."/>
            <person name="Boedeker C."/>
            <person name="Pinto D."/>
            <person name="Vollmers J."/>
            <person name="Rivas-Marin E."/>
            <person name="Kohn T."/>
            <person name="Peeters S.H."/>
            <person name="Heuer A."/>
            <person name="Rast P."/>
            <person name="Oberbeckmann S."/>
            <person name="Bunk B."/>
            <person name="Jeske O."/>
            <person name="Meyerdierks A."/>
            <person name="Storesund J.E."/>
            <person name="Kallscheuer N."/>
            <person name="Luecker S."/>
            <person name="Lage O.M."/>
            <person name="Pohl T."/>
            <person name="Merkel B.J."/>
            <person name="Hornburger P."/>
            <person name="Mueller R.-W."/>
            <person name="Bruemmer F."/>
            <person name="Labrenz M."/>
            <person name="Spormann A.M."/>
            <person name="Op den Camp H."/>
            <person name="Overmann J."/>
            <person name="Amann R."/>
            <person name="Jetten M.S.M."/>
            <person name="Mascher T."/>
            <person name="Medema M.H."/>
            <person name="Devos D.P."/>
            <person name="Kaster A.-K."/>
            <person name="Ovreas L."/>
            <person name="Rohde M."/>
            <person name="Galperin M.Y."/>
            <person name="Jogler C."/>
        </authorList>
    </citation>
    <scope>NUCLEOTIDE SEQUENCE [LARGE SCALE GENOMIC DNA]</scope>
    <source>
        <strain evidence="7 8">Mal52</strain>
    </source>
</reference>
<comment type="similarity">
    <text evidence="1 5">Belongs to the CoaE family.</text>
</comment>
<keyword evidence="5 7" id="KW-0418">Kinase</keyword>
<keyword evidence="5" id="KW-0963">Cytoplasm</keyword>
<comment type="catalytic activity">
    <reaction evidence="5">
        <text>3'-dephospho-CoA + ATP = ADP + CoA + H(+)</text>
        <dbReference type="Rhea" id="RHEA:18245"/>
        <dbReference type="ChEBI" id="CHEBI:15378"/>
        <dbReference type="ChEBI" id="CHEBI:30616"/>
        <dbReference type="ChEBI" id="CHEBI:57287"/>
        <dbReference type="ChEBI" id="CHEBI:57328"/>
        <dbReference type="ChEBI" id="CHEBI:456216"/>
        <dbReference type="EC" id="2.7.1.24"/>
    </reaction>
</comment>
<gene>
    <name evidence="5 7" type="primary">coaE</name>
    <name evidence="7" type="ORF">Mal52_26510</name>
</gene>
<comment type="subcellular location">
    <subcellularLocation>
        <location evidence="5">Cytoplasm</location>
    </subcellularLocation>
</comment>
<dbReference type="Pfam" id="PF01121">
    <property type="entry name" value="CoaE"/>
    <property type="match status" value="1"/>
</dbReference>
<comment type="caution">
    <text evidence="5">Lacks conserved residue(s) required for the propagation of feature annotation.</text>
</comment>
<organism evidence="7 8">
    <name type="scientific">Symmachiella dynata</name>
    <dbReference type="NCBI Taxonomy" id="2527995"/>
    <lineage>
        <taxon>Bacteria</taxon>
        <taxon>Pseudomonadati</taxon>
        <taxon>Planctomycetota</taxon>
        <taxon>Planctomycetia</taxon>
        <taxon>Planctomycetales</taxon>
        <taxon>Planctomycetaceae</taxon>
        <taxon>Symmachiella</taxon>
    </lineage>
</organism>
<name>A0A517ZNW3_9PLAN</name>
<dbReference type="AlphaFoldDB" id="A0A517ZNW3"/>
<sequence>MPVAVVDADKAGHQVLTEQTTKQALRARFGDEIFHEQGDINRPALGRLVFGTDPESKTAKTDLESIVHPRIGEILREQIAAAQAQPGIMAVILDAAVLLETGWKEFCDTVVFIDVPEDIRRNRVIQNRNWTAEEFAAREANQLPLETKKQLSNHIVDNSMTVEVAAQQLRQIVAKIVGSSAKS</sequence>
<evidence type="ECO:0000256" key="5">
    <source>
        <dbReference type="HAMAP-Rule" id="MF_00376"/>
    </source>
</evidence>
<keyword evidence="5 7" id="KW-0808">Transferase</keyword>
<keyword evidence="8" id="KW-1185">Reference proteome</keyword>
<keyword evidence="2 5" id="KW-0547">Nucleotide-binding</keyword>
<keyword evidence="4 5" id="KW-0173">Coenzyme A biosynthesis</keyword>
<dbReference type="GO" id="GO:0005737">
    <property type="term" value="C:cytoplasm"/>
    <property type="evidence" value="ECO:0007669"/>
    <property type="project" value="UniProtKB-SubCell"/>
</dbReference>
<dbReference type="PROSITE" id="PS51219">
    <property type="entry name" value="DPCK"/>
    <property type="match status" value="1"/>
</dbReference>
<evidence type="ECO:0000256" key="3">
    <source>
        <dbReference type="ARBA" id="ARBA00022840"/>
    </source>
</evidence>
<dbReference type="UniPathway" id="UPA00241">
    <property type="reaction ID" value="UER00356"/>
</dbReference>
<dbReference type="InterPro" id="IPR027417">
    <property type="entry name" value="P-loop_NTPase"/>
</dbReference>
<evidence type="ECO:0000256" key="1">
    <source>
        <dbReference type="ARBA" id="ARBA00009018"/>
    </source>
</evidence>
<dbReference type="Proteomes" id="UP000319383">
    <property type="component" value="Chromosome"/>
</dbReference>
<keyword evidence="3 5" id="KW-0067">ATP-binding</keyword>
<dbReference type="CDD" id="cd02022">
    <property type="entry name" value="DPCK"/>
    <property type="match status" value="1"/>
</dbReference>
<evidence type="ECO:0000256" key="2">
    <source>
        <dbReference type="ARBA" id="ARBA00022741"/>
    </source>
</evidence>
<dbReference type="GO" id="GO:0005524">
    <property type="term" value="F:ATP binding"/>
    <property type="evidence" value="ECO:0007669"/>
    <property type="project" value="UniProtKB-UniRule"/>
</dbReference>
<dbReference type="GO" id="GO:0004140">
    <property type="term" value="F:dephospho-CoA kinase activity"/>
    <property type="evidence" value="ECO:0007669"/>
    <property type="project" value="UniProtKB-UniRule"/>
</dbReference>
<dbReference type="InterPro" id="IPR001977">
    <property type="entry name" value="Depp_CoAkinase"/>
</dbReference>
<dbReference type="KEGG" id="sdyn:Mal52_26510"/>
<comment type="pathway">
    <text evidence="5">Cofactor biosynthesis; coenzyme A biosynthesis; CoA from (R)-pantothenate: step 5/5.</text>
</comment>
<dbReference type="SUPFAM" id="SSF52540">
    <property type="entry name" value="P-loop containing nucleoside triphosphate hydrolases"/>
    <property type="match status" value="1"/>
</dbReference>
<proteinExistence type="inferred from homology"/>
<dbReference type="GO" id="GO:0015937">
    <property type="term" value="P:coenzyme A biosynthetic process"/>
    <property type="evidence" value="ECO:0007669"/>
    <property type="project" value="UniProtKB-UniRule"/>
</dbReference>
<dbReference type="Gene3D" id="3.40.50.300">
    <property type="entry name" value="P-loop containing nucleotide triphosphate hydrolases"/>
    <property type="match status" value="1"/>
</dbReference>
<evidence type="ECO:0000313" key="8">
    <source>
        <dbReference type="Proteomes" id="UP000319383"/>
    </source>
</evidence>
<protein>
    <recommendedName>
        <fullName evidence="5 6">Dephospho-CoA kinase</fullName>
        <ecNumber evidence="5 6">2.7.1.24</ecNumber>
    </recommendedName>
    <alternativeName>
        <fullName evidence="5">Dephosphocoenzyme A kinase</fullName>
    </alternativeName>
</protein>
<dbReference type="PANTHER" id="PTHR10695:SF46">
    <property type="entry name" value="BIFUNCTIONAL COENZYME A SYNTHASE-RELATED"/>
    <property type="match status" value="1"/>
</dbReference>
<dbReference type="NCBIfam" id="TIGR00152">
    <property type="entry name" value="dephospho-CoA kinase"/>
    <property type="match status" value="1"/>
</dbReference>
<comment type="function">
    <text evidence="5">Catalyzes the phosphorylation of the 3'-hydroxyl group of dephosphocoenzyme A to form coenzyme A.</text>
</comment>
<evidence type="ECO:0000313" key="7">
    <source>
        <dbReference type="EMBL" id="QDU44173.1"/>
    </source>
</evidence>
<dbReference type="HAMAP" id="MF_00376">
    <property type="entry name" value="Dephospho_CoA_kinase"/>
    <property type="match status" value="1"/>
</dbReference>
<evidence type="ECO:0000256" key="6">
    <source>
        <dbReference type="NCBIfam" id="TIGR00152"/>
    </source>
</evidence>
<accession>A0A517ZNW3</accession>